<keyword evidence="3" id="KW-1185">Reference proteome</keyword>
<dbReference type="Gene3D" id="3.40.50.720">
    <property type="entry name" value="NAD(P)-binding Rossmann-like Domain"/>
    <property type="match status" value="1"/>
</dbReference>
<name>A0ABS7Z2Z6_9SPHI</name>
<protein>
    <submittedName>
        <fullName evidence="2">NAD-dependent epimerase/dehydratase family protein</fullName>
    </submittedName>
</protein>
<dbReference type="PANTHER" id="PTHR48079">
    <property type="entry name" value="PROTEIN YEEZ"/>
    <property type="match status" value="1"/>
</dbReference>
<evidence type="ECO:0000313" key="3">
    <source>
        <dbReference type="Proteomes" id="UP001165302"/>
    </source>
</evidence>
<dbReference type="Proteomes" id="UP001165302">
    <property type="component" value="Unassembled WGS sequence"/>
</dbReference>
<organism evidence="2 3">
    <name type="scientific">Sphingobacterium bovistauri</name>
    <dbReference type="NCBI Taxonomy" id="2781959"/>
    <lineage>
        <taxon>Bacteria</taxon>
        <taxon>Pseudomonadati</taxon>
        <taxon>Bacteroidota</taxon>
        <taxon>Sphingobacteriia</taxon>
        <taxon>Sphingobacteriales</taxon>
        <taxon>Sphingobacteriaceae</taxon>
        <taxon>Sphingobacterium</taxon>
    </lineage>
</organism>
<dbReference type="RefSeq" id="WP_225551651.1">
    <property type="nucleotide sequence ID" value="NZ_JADEYP010000005.1"/>
</dbReference>
<comment type="caution">
    <text evidence="2">The sequence shown here is derived from an EMBL/GenBank/DDBJ whole genome shotgun (WGS) entry which is preliminary data.</text>
</comment>
<evidence type="ECO:0000313" key="2">
    <source>
        <dbReference type="EMBL" id="MCA5004323.1"/>
    </source>
</evidence>
<proteinExistence type="predicted"/>
<feature type="domain" description="NAD-dependent epimerase/dehydratase" evidence="1">
    <location>
        <begin position="2"/>
        <end position="217"/>
    </location>
</feature>
<evidence type="ECO:0000259" key="1">
    <source>
        <dbReference type="Pfam" id="PF01370"/>
    </source>
</evidence>
<reference evidence="2" key="1">
    <citation type="submission" date="2020-10" db="EMBL/GenBank/DDBJ databases">
        <authorList>
            <person name="Lu T."/>
            <person name="Wang Q."/>
            <person name="Han X."/>
        </authorList>
    </citation>
    <scope>NUCLEOTIDE SEQUENCE</scope>
    <source>
        <strain evidence="2">WQ 366</strain>
    </source>
</reference>
<dbReference type="InterPro" id="IPR001509">
    <property type="entry name" value="Epimerase_deHydtase"/>
</dbReference>
<dbReference type="SUPFAM" id="SSF51735">
    <property type="entry name" value="NAD(P)-binding Rossmann-fold domains"/>
    <property type="match status" value="1"/>
</dbReference>
<dbReference type="InterPro" id="IPR051783">
    <property type="entry name" value="NAD(P)-dependent_oxidoreduct"/>
</dbReference>
<dbReference type="PANTHER" id="PTHR48079:SF6">
    <property type="entry name" value="NAD(P)-BINDING DOMAIN-CONTAINING PROTEIN-RELATED"/>
    <property type="match status" value="1"/>
</dbReference>
<sequence length="326" mass="35657">MILVTGGTGFLGSTLIKLLIEQGNAIVATKRASSAIPDFLKSSSLIQWVDADVTDYFALADIFHDISQVYHCAAKVSYQKEDIQELYSVNVDGTSHIVNLCLEHRARLVHVSSIAALGSSKNKKPVNEADKWEYDPKMSNYALSKYKGELEVWRGINEGLEAVIVNPSVIMGIGSYKKGSGAIFELVNNGIKIFTAGSVGIVDVVDVTNIMIQLMNSSVAGERFILNSENISNKDLLSRIAVLIDKKPPTIKANSLMLSIAWRAAKIMSKITGKKPVITEESARAASELLAYSNEKITTAIDYTFIPLDSTLKEIANTYYNKTQTI</sequence>
<dbReference type="Pfam" id="PF01370">
    <property type="entry name" value="Epimerase"/>
    <property type="match status" value="1"/>
</dbReference>
<dbReference type="EMBL" id="JADEYP010000005">
    <property type="protein sequence ID" value="MCA5004323.1"/>
    <property type="molecule type" value="Genomic_DNA"/>
</dbReference>
<dbReference type="InterPro" id="IPR036291">
    <property type="entry name" value="NAD(P)-bd_dom_sf"/>
</dbReference>
<gene>
    <name evidence="2" type="ORF">IPZ78_04020</name>
</gene>
<accession>A0ABS7Z2Z6</accession>